<evidence type="ECO:0000313" key="2">
    <source>
        <dbReference type="Proteomes" id="UP001629249"/>
    </source>
</evidence>
<proteinExistence type="predicted"/>
<gene>
    <name evidence="1" type="ORF">PQR66_09260</name>
</gene>
<sequence length="221" mass="25190">MEPGNFFDITLFDRERLDTPFVIPWPLPGNPAGLLEFHRYPDWHTFISVVGLHEAIPHIVASKFERAQRLYLLAWIDMGLVKAGELVALSALELALKDRYGAYFREKYVNSKNKRLREQGPSLSELLEHLVRHDGLTDSQLPFTLRYGGSIIPALLRSKATGDPSIAQIASRPMLSDIRNALAHGDPFDSLPWSGLLELVRDLIQYAYRTYLQEYDDARRA</sequence>
<comment type="caution">
    <text evidence="1">The sequence shown here is derived from an EMBL/GenBank/DDBJ whole genome shotgun (WGS) entry which is preliminary data.</text>
</comment>
<name>A0ABW8ZJ13_9BURK</name>
<dbReference type="EMBL" id="JAQQFN010000005">
    <property type="protein sequence ID" value="MFL9883212.1"/>
    <property type="molecule type" value="Genomic_DNA"/>
</dbReference>
<protein>
    <recommendedName>
        <fullName evidence="3">MAE-28990/MAE-18760-like HEPN domain-containing protein</fullName>
    </recommendedName>
</protein>
<reference evidence="1 2" key="1">
    <citation type="journal article" date="2024" name="Chem. Sci.">
        <title>Discovery of megapolipeptins by genome mining of a Burkholderiales bacteria collection.</title>
        <authorList>
            <person name="Paulo B.S."/>
            <person name="Recchia M.J.J."/>
            <person name="Lee S."/>
            <person name="Fergusson C.H."/>
            <person name="Romanowski S.B."/>
            <person name="Hernandez A."/>
            <person name="Krull N."/>
            <person name="Liu D.Y."/>
            <person name="Cavanagh H."/>
            <person name="Bos A."/>
            <person name="Gray C.A."/>
            <person name="Murphy B.T."/>
            <person name="Linington R.G."/>
            <person name="Eustaquio A.S."/>
        </authorList>
    </citation>
    <scope>NUCLEOTIDE SEQUENCE [LARGE SCALE GENOMIC DNA]</scope>
    <source>
        <strain evidence="1 2">RL16-012-BIC-B</strain>
    </source>
</reference>
<keyword evidence="2" id="KW-1185">Reference proteome</keyword>
<dbReference type="Proteomes" id="UP001629249">
    <property type="component" value="Unassembled WGS sequence"/>
</dbReference>
<evidence type="ECO:0000313" key="1">
    <source>
        <dbReference type="EMBL" id="MFL9883212.1"/>
    </source>
</evidence>
<organism evidence="1 2">
    <name type="scientific">Paraburkholderia agricolaris</name>
    <dbReference type="NCBI Taxonomy" id="2152888"/>
    <lineage>
        <taxon>Bacteria</taxon>
        <taxon>Pseudomonadati</taxon>
        <taxon>Pseudomonadota</taxon>
        <taxon>Betaproteobacteria</taxon>
        <taxon>Burkholderiales</taxon>
        <taxon>Burkholderiaceae</taxon>
        <taxon>Paraburkholderia</taxon>
    </lineage>
</organism>
<accession>A0ABW8ZJ13</accession>
<evidence type="ECO:0008006" key="3">
    <source>
        <dbReference type="Google" id="ProtNLM"/>
    </source>
</evidence>
<dbReference type="RefSeq" id="WP_408326258.1">
    <property type="nucleotide sequence ID" value="NZ_JAQQFH010000002.1"/>
</dbReference>